<evidence type="ECO:0000313" key="2">
    <source>
        <dbReference type="EMBL" id="REC59693.1"/>
    </source>
</evidence>
<feature type="signal peptide" evidence="1">
    <location>
        <begin position="1"/>
        <end position="23"/>
    </location>
</feature>
<organism evidence="2 3">
    <name type="scientific">Chryseobacterium pennae</name>
    <dbReference type="NCBI Taxonomy" id="2258962"/>
    <lineage>
        <taxon>Bacteria</taxon>
        <taxon>Pseudomonadati</taxon>
        <taxon>Bacteroidota</taxon>
        <taxon>Flavobacteriia</taxon>
        <taxon>Flavobacteriales</taxon>
        <taxon>Weeksellaceae</taxon>
        <taxon>Chryseobacterium group</taxon>
        <taxon>Chryseobacterium</taxon>
    </lineage>
</organism>
<sequence>MKKLFTGLSLALSVVMVAQKAPAKKNSLVLYSYQTFGCDVKGYFDPSKYKKEEIDGTYKLLFPLTWSPFTSLIVFSPAKFDLVRSNNIQLLQQTEKEYLERKKVLEELKLIDLPIWKKQYEEALALLENEYLLNKALLMGYADPQSLRNSKFYNTCKEYVDAMTTKDKEKMYSVWKSLFEPKKGEEPYQGTKDSFNAKWNDPRKDDYAIIDLMNAFNNCAIHSFRTKADQENTLFKTFEKVVFVKLKRDCDEP</sequence>
<protein>
    <submittedName>
        <fullName evidence="2">Uncharacterized protein</fullName>
    </submittedName>
</protein>
<gene>
    <name evidence="2" type="ORF">DRF65_24360</name>
</gene>
<accession>A0A3D9C1E4</accession>
<feature type="chain" id="PRO_5017637111" evidence="1">
    <location>
        <begin position="24"/>
        <end position="253"/>
    </location>
</feature>
<proteinExistence type="predicted"/>
<dbReference type="RefSeq" id="WP_115973328.1">
    <property type="nucleotide sequence ID" value="NZ_QNVT01000033.1"/>
</dbReference>
<reference evidence="3" key="1">
    <citation type="submission" date="2018-06" db="EMBL/GenBank/DDBJ databases">
        <authorList>
            <person name="Lum Nde A."/>
            <person name="Hugo C."/>
        </authorList>
    </citation>
    <scope>NUCLEOTIDE SEQUENCE [LARGE SCALE GENOMIC DNA]</scope>
    <source>
        <strain evidence="3">1_F178</strain>
    </source>
</reference>
<keyword evidence="1" id="KW-0732">Signal</keyword>
<name>A0A3D9C1E4_9FLAO</name>
<dbReference type="AlphaFoldDB" id="A0A3D9C1E4"/>
<comment type="caution">
    <text evidence="2">The sequence shown here is derived from an EMBL/GenBank/DDBJ whole genome shotgun (WGS) entry which is preliminary data.</text>
</comment>
<dbReference type="Proteomes" id="UP000256686">
    <property type="component" value="Unassembled WGS sequence"/>
</dbReference>
<evidence type="ECO:0000256" key="1">
    <source>
        <dbReference type="SAM" id="SignalP"/>
    </source>
</evidence>
<dbReference type="EMBL" id="QNVT01000033">
    <property type="protein sequence ID" value="REC59693.1"/>
    <property type="molecule type" value="Genomic_DNA"/>
</dbReference>
<evidence type="ECO:0000313" key="3">
    <source>
        <dbReference type="Proteomes" id="UP000256686"/>
    </source>
</evidence>
<keyword evidence="3" id="KW-1185">Reference proteome</keyword>